<dbReference type="AlphaFoldDB" id="A0ABD6BSI7"/>
<name>A0ABD6BSI7_9EURY</name>
<organism evidence="1 2">
    <name type="scientific">Halolamina litorea</name>
    <dbReference type="NCBI Taxonomy" id="1515593"/>
    <lineage>
        <taxon>Archaea</taxon>
        <taxon>Methanobacteriati</taxon>
        <taxon>Methanobacteriota</taxon>
        <taxon>Stenosarchaea group</taxon>
        <taxon>Halobacteria</taxon>
        <taxon>Halobacteriales</taxon>
        <taxon>Haloferacaceae</taxon>
    </lineage>
</organism>
<reference evidence="1 2" key="1">
    <citation type="journal article" date="2019" name="Int. J. Syst. Evol. Microbiol.">
        <title>The Global Catalogue of Microorganisms (GCM) 10K type strain sequencing project: providing services to taxonomists for standard genome sequencing and annotation.</title>
        <authorList>
            <consortium name="The Broad Institute Genomics Platform"/>
            <consortium name="The Broad Institute Genome Sequencing Center for Infectious Disease"/>
            <person name="Wu L."/>
            <person name="Ma J."/>
        </authorList>
    </citation>
    <scope>NUCLEOTIDE SEQUENCE [LARGE SCALE GENOMIC DNA]</scope>
    <source>
        <strain evidence="1 2">CGMCC 1.12859</strain>
    </source>
</reference>
<accession>A0ABD6BSI7</accession>
<dbReference type="PANTHER" id="PTHR37953:SF1">
    <property type="entry name" value="UPF0127 PROTEIN MJ1496"/>
    <property type="match status" value="1"/>
</dbReference>
<evidence type="ECO:0000313" key="2">
    <source>
        <dbReference type="Proteomes" id="UP001597139"/>
    </source>
</evidence>
<dbReference type="Pfam" id="PF02643">
    <property type="entry name" value="DUF192"/>
    <property type="match status" value="1"/>
</dbReference>
<dbReference type="RefSeq" id="WP_267647341.1">
    <property type="nucleotide sequence ID" value="NZ_JANHGR010000002.1"/>
</dbReference>
<proteinExistence type="predicted"/>
<evidence type="ECO:0000313" key="1">
    <source>
        <dbReference type="EMBL" id="MFD1567557.1"/>
    </source>
</evidence>
<dbReference type="EMBL" id="JBHUCZ010000006">
    <property type="protein sequence ID" value="MFD1567557.1"/>
    <property type="molecule type" value="Genomic_DNA"/>
</dbReference>
<gene>
    <name evidence="1" type="ORF">ACFSAU_08625</name>
</gene>
<comment type="caution">
    <text evidence="1">The sequence shown here is derived from an EMBL/GenBank/DDBJ whole genome shotgun (WGS) entry which is preliminary data.</text>
</comment>
<sequence length="115" mass="12894">MRIVHHRNGEKRTLAETVERADSPLSQARGVMFRRSMPADYALVFPFDEPDSRTIHTLFVFVPLDVLWVVDDEVVKVERLEPFRGLAHGLADTVIELPAGAAEGVTPGDTIEIRE</sequence>
<keyword evidence="2" id="KW-1185">Reference proteome</keyword>
<dbReference type="Proteomes" id="UP001597139">
    <property type="component" value="Unassembled WGS sequence"/>
</dbReference>
<protein>
    <submittedName>
        <fullName evidence="1">DUF192 domain-containing protein</fullName>
    </submittedName>
</protein>
<dbReference type="Gene3D" id="2.60.120.1140">
    <property type="entry name" value="Protein of unknown function DUF192"/>
    <property type="match status" value="1"/>
</dbReference>
<dbReference type="PANTHER" id="PTHR37953">
    <property type="entry name" value="UPF0127 PROTEIN MJ1496"/>
    <property type="match status" value="1"/>
</dbReference>
<dbReference type="InterPro" id="IPR003795">
    <property type="entry name" value="DUF192"/>
</dbReference>
<dbReference type="InterPro" id="IPR038695">
    <property type="entry name" value="Saro_0823-like_sf"/>
</dbReference>